<dbReference type="SUPFAM" id="SSF53067">
    <property type="entry name" value="Actin-like ATPase domain"/>
    <property type="match status" value="2"/>
</dbReference>
<comment type="caution">
    <text evidence="2">The sequence shown here is derived from an EMBL/GenBank/DDBJ whole genome shotgun (WGS) entry which is preliminary data.</text>
</comment>
<reference evidence="2 3" key="1">
    <citation type="submission" date="2019-06" db="EMBL/GenBank/DDBJ databases">
        <title>Whole genome shotgun sequence of Komagataeibacter hansenii NBRC 14820.</title>
        <authorList>
            <person name="Hosoyama A."/>
            <person name="Uohara A."/>
            <person name="Ohji S."/>
            <person name="Ichikawa N."/>
        </authorList>
    </citation>
    <scope>NUCLEOTIDE SEQUENCE [LARGE SCALE GENOMIC DNA]</scope>
    <source>
        <strain evidence="2 3">NBRC 14820</strain>
    </source>
</reference>
<dbReference type="CDD" id="cd24007">
    <property type="entry name" value="ASKHA_NBD_eukNAGK-like"/>
    <property type="match status" value="1"/>
</dbReference>
<dbReference type="InterPro" id="IPR052519">
    <property type="entry name" value="Euk-type_GlcNAc_Kinase"/>
</dbReference>
<keyword evidence="2" id="KW-0808">Transferase</keyword>
<dbReference type="PANTHER" id="PTHR43190:SF3">
    <property type="entry name" value="N-ACETYL-D-GLUCOSAMINE KINASE"/>
    <property type="match status" value="1"/>
</dbReference>
<proteinExistence type="predicted"/>
<sequence length="357" mass="37829">MGLSHWVDNEDFYSADHEPYDSLFHHRPVGMKHPSAHTGDTPCLVAVDSGGTKTLLVVVDRDANVVLTRKGPGSNPFDRSDWRTVLADLLNDIPHHIAAVALGLAGYGESRSITAQQDKALGEILDIPMDKYVVRNDVEMACSGAFAGAPGVLVLSGTGSMGWANDETGHSLRVGGWGPLFGDEGSAFWIGREALSLLTQALDGRAADARAFIAPMCGIMGLPSSPALAGPALLEWYGGLSHERSAVAALAHGVSEMAAQGNQQACAILDRAAAHLARHVAVAREGLSRPALPWSYTGGTFNSVYLRHALSVFCGTPQAPRLPPIGGVILRAAQLAQWQTGTAWTERLSHTLEGLHR</sequence>
<dbReference type="EMBL" id="BJNN01000046">
    <property type="protein sequence ID" value="GEC62892.1"/>
    <property type="molecule type" value="Genomic_DNA"/>
</dbReference>
<organism evidence="2 3">
    <name type="scientific">Novacetimonas hansenii</name>
    <name type="common">Komagataeibacter hansenii</name>
    <dbReference type="NCBI Taxonomy" id="436"/>
    <lineage>
        <taxon>Bacteria</taxon>
        <taxon>Pseudomonadati</taxon>
        <taxon>Pseudomonadota</taxon>
        <taxon>Alphaproteobacteria</taxon>
        <taxon>Acetobacterales</taxon>
        <taxon>Acetobacteraceae</taxon>
        <taxon>Novacetimonas</taxon>
    </lineage>
</organism>
<gene>
    <name evidence="2" type="ORF">GHA01_07410</name>
</gene>
<dbReference type="Proteomes" id="UP000319478">
    <property type="component" value="Unassembled WGS sequence"/>
</dbReference>
<evidence type="ECO:0000313" key="3">
    <source>
        <dbReference type="Proteomes" id="UP000319478"/>
    </source>
</evidence>
<evidence type="ECO:0000259" key="1">
    <source>
        <dbReference type="Pfam" id="PF01869"/>
    </source>
</evidence>
<evidence type="ECO:0000313" key="2">
    <source>
        <dbReference type="EMBL" id="GEC62892.1"/>
    </source>
</evidence>
<accession>A0ABQ0SCM0</accession>
<keyword evidence="2" id="KW-0418">Kinase</keyword>
<dbReference type="InterPro" id="IPR002731">
    <property type="entry name" value="ATPase_BadF"/>
</dbReference>
<feature type="domain" description="ATPase BadF/BadG/BcrA/BcrD type" evidence="1">
    <location>
        <begin position="47"/>
        <end position="310"/>
    </location>
</feature>
<dbReference type="Pfam" id="PF01869">
    <property type="entry name" value="BcrAD_BadFG"/>
    <property type="match status" value="1"/>
</dbReference>
<dbReference type="InterPro" id="IPR043129">
    <property type="entry name" value="ATPase_NBD"/>
</dbReference>
<name>A0ABQ0SCM0_NOVHA</name>
<protein>
    <submittedName>
        <fullName evidence="2">N-acetylglucosamine kinase</fullName>
    </submittedName>
</protein>
<dbReference type="PANTHER" id="PTHR43190">
    <property type="entry name" value="N-ACETYL-D-GLUCOSAMINE KINASE"/>
    <property type="match status" value="1"/>
</dbReference>
<dbReference type="GO" id="GO:0016301">
    <property type="term" value="F:kinase activity"/>
    <property type="evidence" value="ECO:0007669"/>
    <property type="project" value="UniProtKB-KW"/>
</dbReference>
<keyword evidence="3" id="KW-1185">Reference proteome</keyword>
<dbReference type="Gene3D" id="3.30.420.40">
    <property type="match status" value="2"/>
</dbReference>